<sequence length="76" mass="8094">MTRREFARPATPTANGGWFAACGAAISDRAALLPQRSGHVLEQIKQIDFGVAVSGAASAHDDLRLDARGADFRAER</sequence>
<gene>
    <name evidence="1" type="ORF">C5C40_13900</name>
</gene>
<reference evidence="1 2" key="1">
    <citation type="submission" date="2018-02" db="EMBL/GenBank/DDBJ databases">
        <title>Bacteriophage NCPPB3778 and a type I-E CRISPR drive the evolution of the US Biological Select Agent, Rathayibacter toxicus.</title>
        <authorList>
            <person name="Davis E.W.II."/>
            <person name="Tabima J.F."/>
            <person name="Weisberg A.J."/>
            <person name="Lopes L.D."/>
            <person name="Wiseman M.S."/>
            <person name="Wiseman M.S."/>
            <person name="Pupko T."/>
            <person name="Belcher M.S."/>
            <person name="Sechler A.J."/>
            <person name="Tancos M.A."/>
            <person name="Schroeder B.K."/>
            <person name="Murray T.D."/>
            <person name="Luster D.G."/>
            <person name="Schneider W.L."/>
            <person name="Rogers E."/>
            <person name="Andreote F.D."/>
            <person name="Grunwald N.J."/>
            <person name="Putnam M.L."/>
            <person name="Chang J.H."/>
        </authorList>
    </citation>
    <scope>NUCLEOTIDE SEQUENCE [LARGE SCALE GENOMIC DNA]</scope>
    <source>
        <strain evidence="1 2">AY1D6</strain>
    </source>
</reference>
<evidence type="ECO:0000313" key="2">
    <source>
        <dbReference type="Proteomes" id="UP000239698"/>
    </source>
</evidence>
<organism evidence="1 2">
    <name type="scientific">Rathayibacter rathayi</name>
    <name type="common">Corynebacterium rathayi</name>
    <dbReference type="NCBI Taxonomy" id="33887"/>
    <lineage>
        <taxon>Bacteria</taxon>
        <taxon>Bacillati</taxon>
        <taxon>Actinomycetota</taxon>
        <taxon>Actinomycetes</taxon>
        <taxon>Micrococcales</taxon>
        <taxon>Microbacteriaceae</taxon>
        <taxon>Rathayibacter</taxon>
    </lineage>
</organism>
<dbReference type="PROSITE" id="PS51257">
    <property type="entry name" value="PROKAR_LIPOPROTEIN"/>
    <property type="match status" value="1"/>
</dbReference>
<evidence type="ECO:0000313" key="1">
    <source>
        <dbReference type="EMBL" id="PPH73265.1"/>
    </source>
</evidence>
<comment type="caution">
    <text evidence="1">The sequence shown here is derived from an EMBL/GenBank/DDBJ whole genome shotgun (WGS) entry which is preliminary data.</text>
</comment>
<dbReference type="EMBL" id="PSVT01000043">
    <property type="protein sequence ID" value="PPH73265.1"/>
    <property type="molecule type" value="Genomic_DNA"/>
</dbReference>
<protein>
    <submittedName>
        <fullName evidence="1">Uncharacterized protein</fullName>
    </submittedName>
</protein>
<name>A0ABX5A8T9_RATRA</name>
<dbReference type="Proteomes" id="UP000239698">
    <property type="component" value="Unassembled WGS sequence"/>
</dbReference>
<accession>A0ABX5A8T9</accession>
<proteinExistence type="predicted"/>
<keyword evidence="2" id="KW-1185">Reference proteome</keyword>
<dbReference type="RefSeq" id="WP_104275138.1">
    <property type="nucleotide sequence ID" value="NZ_PSVT01000043.1"/>
</dbReference>